<feature type="repeat" description="ANK" evidence="3">
    <location>
        <begin position="499"/>
        <end position="531"/>
    </location>
</feature>
<dbReference type="AlphaFoldDB" id="A2ECY5"/>
<feature type="repeat" description="ANK" evidence="3">
    <location>
        <begin position="532"/>
        <end position="564"/>
    </location>
</feature>
<dbReference type="InterPro" id="IPR002110">
    <property type="entry name" value="Ankyrin_rpt"/>
</dbReference>
<proteinExistence type="predicted"/>
<organism evidence="5 6">
    <name type="scientific">Trichomonas vaginalis (strain ATCC PRA-98 / G3)</name>
    <dbReference type="NCBI Taxonomy" id="412133"/>
    <lineage>
        <taxon>Eukaryota</taxon>
        <taxon>Metamonada</taxon>
        <taxon>Parabasalia</taxon>
        <taxon>Trichomonadida</taxon>
        <taxon>Trichomonadidae</taxon>
        <taxon>Trichomonas</taxon>
    </lineage>
</organism>
<dbReference type="OrthoDB" id="539213at2759"/>
<sequence>MSSDYLDKYSDYIKTVEQLFHMNPNDSIEEILVNINTILLDKYKIKFNRLLAAITSAIKFNFRSAFLYASLFNKICRDHSINYHSINYHIADSRNSLQLCFPESFKEKNSIAQIDSNDIRFPKEDTIHYMIMHDQIDKIKETSLNIDFEKHDFEISTQHFLDMSILEACAYYGSINTFFFLISNYQFKIDSGVLEFAYIGNNHDIIKECLKHTEPDSVCMFYAVASNNNEGVENLLNENPDKFFHTESLDIDNSLNIKAAYLLAKKDIIHILPWCAAMPYTLDILKNYKGEIDYFKSYTIFHSIFHYAVNYDCIEYCIYLITWPNIPFDVRKKSESILLHYAYEQKKKDIVKILLLNGANVDTRDEDNKTLFHQALFHRDKEMLKMLLSYGADINAKGESGESALHDAAGYGAVWTIKFLLKHGAKIDTPGKNGQTPLFNAAESNNKNIVELLVSHGANVNACARNKQTPLMTAIYKNCHEVIKYLLNHGANVNASSKEGKTALHYAAYRNSMKIAKLLISKGADTNAKDKDGETPLHKSVRNPTIELAELLLSNRADINAVDKNGSTPLHIAYSKNKIETAKFLISHGADTNIKDKAGKLPIEKATIDRSVMEKLLNMI</sequence>
<dbReference type="KEGG" id="tva:4767453"/>
<dbReference type="Pfam" id="PF12796">
    <property type="entry name" value="Ank_2"/>
    <property type="match status" value="2"/>
</dbReference>
<keyword evidence="1" id="KW-0677">Repeat</keyword>
<evidence type="ECO:0000256" key="2">
    <source>
        <dbReference type="ARBA" id="ARBA00023043"/>
    </source>
</evidence>
<dbReference type="PRINTS" id="PR01415">
    <property type="entry name" value="ANKYRIN"/>
</dbReference>
<dbReference type="Pfam" id="PF11929">
    <property type="entry name" value="DUF3447"/>
    <property type="match status" value="1"/>
</dbReference>
<accession>A2ECY5</accession>
<dbReference type="VEuPathDB" id="TrichDB:TVAGG3_0757820"/>
<feature type="repeat" description="ANK" evidence="3">
    <location>
        <begin position="466"/>
        <end position="498"/>
    </location>
</feature>
<dbReference type="EMBL" id="DS113356">
    <property type="protein sequence ID" value="EAY09530.1"/>
    <property type="molecule type" value="Genomic_DNA"/>
</dbReference>
<dbReference type="InterPro" id="IPR036770">
    <property type="entry name" value="Ankyrin_rpt-contain_sf"/>
</dbReference>
<name>A2ECY5_TRIV3</name>
<gene>
    <name evidence="5" type="ORF">TVAG_102800</name>
</gene>
<keyword evidence="6" id="KW-1185">Reference proteome</keyword>
<dbReference type="eggNOG" id="KOG4177">
    <property type="taxonomic scope" value="Eukaryota"/>
</dbReference>
<evidence type="ECO:0000313" key="5">
    <source>
        <dbReference type="EMBL" id="EAY09530.1"/>
    </source>
</evidence>
<dbReference type="STRING" id="5722.A2ECY5"/>
<feature type="repeat" description="ANK" evidence="3">
    <location>
        <begin position="433"/>
        <end position="465"/>
    </location>
</feature>
<dbReference type="SMR" id="A2ECY5"/>
<dbReference type="PROSITE" id="PS50297">
    <property type="entry name" value="ANK_REP_REGION"/>
    <property type="match status" value="8"/>
</dbReference>
<dbReference type="PANTHER" id="PTHR24171:SF9">
    <property type="entry name" value="ANKYRIN REPEAT DOMAIN-CONTAINING PROTEIN 39"/>
    <property type="match status" value="1"/>
</dbReference>
<keyword evidence="2 3" id="KW-0040">ANK repeat</keyword>
<reference evidence="5" key="1">
    <citation type="submission" date="2006-10" db="EMBL/GenBank/DDBJ databases">
        <authorList>
            <person name="Amadeo P."/>
            <person name="Zhao Q."/>
            <person name="Wortman J."/>
            <person name="Fraser-Liggett C."/>
            <person name="Carlton J."/>
        </authorList>
    </citation>
    <scope>NUCLEOTIDE SEQUENCE</scope>
    <source>
        <strain evidence="5">G3</strain>
    </source>
</reference>
<feature type="domain" description="DUF3447" evidence="4">
    <location>
        <begin position="186"/>
        <end position="259"/>
    </location>
</feature>
<dbReference type="SUPFAM" id="SSF48403">
    <property type="entry name" value="Ankyrin repeat"/>
    <property type="match status" value="2"/>
</dbReference>
<dbReference type="PANTHER" id="PTHR24171">
    <property type="entry name" value="ANKYRIN REPEAT DOMAIN-CONTAINING PROTEIN 39-RELATED"/>
    <property type="match status" value="1"/>
</dbReference>
<evidence type="ECO:0000256" key="1">
    <source>
        <dbReference type="ARBA" id="ARBA00022737"/>
    </source>
</evidence>
<protein>
    <submittedName>
        <fullName evidence="5">Ankyrin repeat protein, putative</fullName>
    </submittedName>
</protein>
<dbReference type="InterPro" id="IPR020683">
    <property type="entry name" value="DUF3447"/>
</dbReference>
<dbReference type="SMART" id="SM00248">
    <property type="entry name" value="ANK"/>
    <property type="match status" value="11"/>
</dbReference>
<dbReference type="PROSITE" id="PS50088">
    <property type="entry name" value="ANK_REPEAT"/>
    <property type="match status" value="8"/>
</dbReference>
<feature type="repeat" description="ANK" evidence="3">
    <location>
        <begin position="334"/>
        <end position="366"/>
    </location>
</feature>
<feature type="repeat" description="ANK" evidence="3">
    <location>
        <begin position="367"/>
        <end position="399"/>
    </location>
</feature>
<feature type="repeat" description="ANK" evidence="3">
    <location>
        <begin position="400"/>
        <end position="432"/>
    </location>
</feature>
<dbReference type="InParanoid" id="A2ECY5"/>
<dbReference type="Proteomes" id="UP000001542">
    <property type="component" value="Unassembled WGS sequence"/>
</dbReference>
<evidence type="ECO:0000259" key="4">
    <source>
        <dbReference type="Pfam" id="PF11929"/>
    </source>
</evidence>
<feature type="repeat" description="ANK" evidence="3">
    <location>
        <begin position="565"/>
        <end position="597"/>
    </location>
</feature>
<reference evidence="5" key="2">
    <citation type="journal article" date="2007" name="Science">
        <title>Draft genome sequence of the sexually transmitted pathogen Trichomonas vaginalis.</title>
        <authorList>
            <person name="Carlton J.M."/>
            <person name="Hirt R.P."/>
            <person name="Silva J.C."/>
            <person name="Delcher A.L."/>
            <person name="Schatz M."/>
            <person name="Zhao Q."/>
            <person name="Wortman J.R."/>
            <person name="Bidwell S.L."/>
            <person name="Alsmark U.C.M."/>
            <person name="Besteiro S."/>
            <person name="Sicheritz-Ponten T."/>
            <person name="Noel C.J."/>
            <person name="Dacks J.B."/>
            <person name="Foster P.G."/>
            <person name="Simillion C."/>
            <person name="Van de Peer Y."/>
            <person name="Miranda-Saavedra D."/>
            <person name="Barton G.J."/>
            <person name="Westrop G.D."/>
            <person name="Mueller S."/>
            <person name="Dessi D."/>
            <person name="Fiori P.L."/>
            <person name="Ren Q."/>
            <person name="Paulsen I."/>
            <person name="Zhang H."/>
            <person name="Bastida-Corcuera F.D."/>
            <person name="Simoes-Barbosa A."/>
            <person name="Brown M.T."/>
            <person name="Hayes R.D."/>
            <person name="Mukherjee M."/>
            <person name="Okumura C.Y."/>
            <person name="Schneider R."/>
            <person name="Smith A.J."/>
            <person name="Vanacova S."/>
            <person name="Villalvazo M."/>
            <person name="Haas B.J."/>
            <person name="Pertea M."/>
            <person name="Feldblyum T.V."/>
            <person name="Utterback T.R."/>
            <person name="Shu C.L."/>
            <person name="Osoegawa K."/>
            <person name="de Jong P.J."/>
            <person name="Hrdy I."/>
            <person name="Horvathova L."/>
            <person name="Zubacova Z."/>
            <person name="Dolezal P."/>
            <person name="Malik S.B."/>
            <person name="Logsdon J.M. Jr."/>
            <person name="Henze K."/>
            <person name="Gupta A."/>
            <person name="Wang C.C."/>
            <person name="Dunne R.L."/>
            <person name="Upcroft J.A."/>
            <person name="Upcroft P."/>
            <person name="White O."/>
            <person name="Salzberg S.L."/>
            <person name="Tang P."/>
            <person name="Chiu C.-H."/>
            <person name="Lee Y.-S."/>
            <person name="Embley T.M."/>
            <person name="Coombs G.H."/>
            <person name="Mottram J.C."/>
            <person name="Tachezy J."/>
            <person name="Fraser-Liggett C.M."/>
            <person name="Johnson P.J."/>
        </authorList>
    </citation>
    <scope>NUCLEOTIDE SEQUENCE [LARGE SCALE GENOMIC DNA]</scope>
    <source>
        <strain evidence="5">G3</strain>
    </source>
</reference>
<evidence type="ECO:0000313" key="6">
    <source>
        <dbReference type="Proteomes" id="UP000001542"/>
    </source>
</evidence>
<dbReference type="Pfam" id="PF13637">
    <property type="entry name" value="Ank_4"/>
    <property type="match status" value="2"/>
</dbReference>
<dbReference type="Gene3D" id="1.25.40.20">
    <property type="entry name" value="Ankyrin repeat-containing domain"/>
    <property type="match status" value="4"/>
</dbReference>
<dbReference type="VEuPathDB" id="TrichDB:TVAG_102800"/>
<dbReference type="RefSeq" id="XP_001321753.1">
    <property type="nucleotide sequence ID" value="XM_001321718.1"/>
</dbReference>
<evidence type="ECO:0000256" key="3">
    <source>
        <dbReference type="PROSITE-ProRule" id="PRU00023"/>
    </source>
</evidence>